<proteinExistence type="predicted"/>
<keyword evidence="3" id="KW-1185">Reference proteome</keyword>
<organism evidence="2 3">
    <name type="scientific">Flavobacterium jejuense</name>
    <dbReference type="NCBI Taxonomy" id="1544455"/>
    <lineage>
        <taxon>Bacteria</taxon>
        <taxon>Pseudomonadati</taxon>
        <taxon>Bacteroidota</taxon>
        <taxon>Flavobacteriia</taxon>
        <taxon>Flavobacteriales</taxon>
        <taxon>Flavobacteriaceae</taxon>
        <taxon>Flavobacterium</taxon>
    </lineage>
</organism>
<dbReference type="EMBL" id="VEVQ02000009">
    <property type="protein sequence ID" value="NHN26771.1"/>
    <property type="molecule type" value="Genomic_DNA"/>
</dbReference>
<reference evidence="2 3" key="3">
    <citation type="submission" date="2020-02" db="EMBL/GenBank/DDBJ databases">
        <title>Flavobacterium profundi sp. nov., isolated from a deep-sea seamount.</title>
        <authorList>
            <person name="Zhang D.-C."/>
        </authorList>
    </citation>
    <scope>NUCLEOTIDE SEQUENCE [LARGE SCALE GENOMIC DNA]</scope>
    <source>
        <strain evidence="2 3">EC11</strain>
    </source>
</reference>
<reference evidence="3" key="1">
    <citation type="submission" date="2019-05" db="EMBL/GenBank/DDBJ databases">
        <title>Flavobacterium profundi sp. nov., isolated from a deep-sea seamount.</title>
        <authorList>
            <person name="Zhang D.-C."/>
        </authorList>
    </citation>
    <scope>NUCLEOTIDE SEQUENCE [LARGE SCALE GENOMIC DNA]</scope>
    <source>
        <strain evidence="3">EC11</strain>
    </source>
</reference>
<reference evidence="2 3" key="2">
    <citation type="submission" date="2019-05" db="EMBL/GenBank/DDBJ databases">
        <authorList>
            <person name="Lianzixin W."/>
        </authorList>
    </citation>
    <scope>NUCLEOTIDE SEQUENCE [LARGE SCALE GENOMIC DNA]</scope>
    <source>
        <strain evidence="2 3">EC11</strain>
    </source>
</reference>
<comment type="caution">
    <text evidence="2">The sequence shown here is derived from an EMBL/GenBank/DDBJ whole genome shotgun (WGS) entry which is preliminary data.</text>
</comment>
<sequence>MNDLKALQALLDLAAKEMPKKTLTIIGVEGKNFIQKNFRDEGFTDNNLQKWEERKTEDKRGRDITRYRTSRRGKQGNLNKYGSSNKDRAILTGHGTGGNKLRNSYRYRISLGSGQVSFYTYKEYAQRHNEGLDGMTKRQFIGKSAYLHSKIANKVTKELNKLLNK</sequence>
<name>A0ABX0IXM9_9FLAO</name>
<dbReference type="Proteomes" id="UP000817854">
    <property type="component" value="Unassembled WGS sequence"/>
</dbReference>
<accession>A0ABX0IXM9</accession>
<evidence type="ECO:0000256" key="1">
    <source>
        <dbReference type="SAM" id="MobiDB-lite"/>
    </source>
</evidence>
<protein>
    <submittedName>
        <fullName evidence="2">Phage morphogenesis protein</fullName>
    </submittedName>
</protein>
<evidence type="ECO:0000313" key="2">
    <source>
        <dbReference type="EMBL" id="NHN26771.1"/>
    </source>
</evidence>
<evidence type="ECO:0000313" key="3">
    <source>
        <dbReference type="Proteomes" id="UP000817854"/>
    </source>
</evidence>
<feature type="compositionally biased region" description="Basic and acidic residues" evidence="1">
    <location>
        <begin position="53"/>
        <end position="66"/>
    </location>
</feature>
<dbReference type="RefSeq" id="WP_140963092.1">
    <property type="nucleotide sequence ID" value="NZ_VEVQ02000009.1"/>
</dbReference>
<gene>
    <name evidence="2" type="ORF">FIA58_013885</name>
</gene>
<feature type="region of interest" description="Disordered" evidence="1">
    <location>
        <begin position="53"/>
        <end position="95"/>
    </location>
</feature>